<evidence type="ECO:0000313" key="3">
    <source>
        <dbReference type="Proteomes" id="UP000284824"/>
    </source>
</evidence>
<evidence type="ECO:0008006" key="4">
    <source>
        <dbReference type="Google" id="ProtNLM"/>
    </source>
</evidence>
<protein>
    <recommendedName>
        <fullName evidence="4">DUF3592 domain-containing protein</fullName>
    </recommendedName>
</protein>
<name>A0A438MAG0_9ACTN</name>
<dbReference type="AlphaFoldDB" id="A0A438MAG0"/>
<accession>A0A438MAG0</accession>
<keyword evidence="3" id="KW-1185">Reference proteome</keyword>
<evidence type="ECO:0000256" key="1">
    <source>
        <dbReference type="SAM" id="Phobius"/>
    </source>
</evidence>
<dbReference type="Proteomes" id="UP000284824">
    <property type="component" value="Unassembled WGS sequence"/>
</dbReference>
<dbReference type="EMBL" id="SAUN01000001">
    <property type="protein sequence ID" value="RVX42720.1"/>
    <property type="molecule type" value="Genomic_DNA"/>
</dbReference>
<keyword evidence="1" id="KW-0472">Membrane</keyword>
<sequence>MFDNLGMPELLIVGFVGLIFLVVIGMIFSLLVGTGRSSDASYEVDRSRWQHARGKIHPCGPYRIFKGPNGQSMGEGRDYLVSFVTKDGTTRSFPIFLPVDRSGGAVDVLYNPYDPRQARLAPHGAKSR</sequence>
<organism evidence="2 3">
    <name type="scientific">Nonomuraea polychroma</name>
    <dbReference type="NCBI Taxonomy" id="46176"/>
    <lineage>
        <taxon>Bacteria</taxon>
        <taxon>Bacillati</taxon>
        <taxon>Actinomycetota</taxon>
        <taxon>Actinomycetes</taxon>
        <taxon>Streptosporangiales</taxon>
        <taxon>Streptosporangiaceae</taxon>
        <taxon>Nonomuraea</taxon>
    </lineage>
</organism>
<evidence type="ECO:0000313" key="2">
    <source>
        <dbReference type="EMBL" id="RVX42720.1"/>
    </source>
</evidence>
<keyword evidence="1" id="KW-1133">Transmembrane helix</keyword>
<dbReference type="RefSeq" id="WP_127934766.1">
    <property type="nucleotide sequence ID" value="NZ_SAUN01000001.1"/>
</dbReference>
<feature type="transmembrane region" description="Helical" evidence="1">
    <location>
        <begin position="12"/>
        <end position="32"/>
    </location>
</feature>
<keyword evidence="1" id="KW-0812">Transmembrane</keyword>
<proteinExistence type="predicted"/>
<reference evidence="2 3" key="1">
    <citation type="submission" date="2019-01" db="EMBL/GenBank/DDBJ databases">
        <title>Sequencing the genomes of 1000 actinobacteria strains.</title>
        <authorList>
            <person name="Klenk H.-P."/>
        </authorList>
    </citation>
    <scope>NUCLEOTIDE SEQUENCE [LARGE SCALE GENOMIC DNA]</scope>
    <source>
        <strain evidence="2 3">DSM 43925</strain>
    </source>
</reference>
<gene>
    <name evidence="2" type="ORF">EDD27_5368</name>
</gene>
<comment type="caution">
    <text evidence="2">The sequence shown here is derived from an EMBL/GenBank/DDBJ whole genome shotgun (WGS) entry which is preliminary data.</text>
</comment>